<feature type="compositionally biased region" description="Polar residues" evidence="1">
    <location>
        <begin position="267"/>
        <end position="282"/>
    </location>
</feature>
<feature type="compositionally biased region" description="Basic and acidic residues" evidence="1">
    <location>
        <begin position="376"/>
        <end position="405"/>
    </location>
</feature>
<dbReference type="Proteomes" id="UP000887574">
    <property type="component" value="Unplaced"/>
</dbReference>
<feature type="region of interest" description="Disordered" evidence="1">
    <location>
        <begin position="1"/>
        <end position="96"/>
    </location>
</feature>
<sequence>MSTPPHALQLSSSNNNNRSLSSGGSYSQTLDQLLGFGARPPVPGSRRLPEMNSNERPTTRHGNRSSSSNATSSSSSSKHKENGHSQQSVDSSEHYTTSKLSEISSFQRRPVLSPVQSSSGATTSLNVWSREEDNDLLDDNKSNQTTSRHSNQSDEDDDDEVDEFTRKLQSLANRTMQARNSLVASSNGSQTLLLNKKPSVIMEKGENSLASSSSSTSACASPKLNGKNIVKNQASADSGASERRQRRSSALLANSVTQESFIEPNYPQKSLVKNGSGSTAVASSVRRLSQPKIRSSSANTAKEKTTAKGKPWGSNINGKEQNSNKRSTNTLSRPISTTIASLSGAFPSQLEGGSQRAISTTSSSYDAWLKHKIEENKKKKLALKEKQEEEERKRKEKKMDAEKSFQRWKKKEIRKLTRKEQN</sequence>
<evidence type="ECO:0000313" key="2">
    <source>
        <dbReference type="Proteomes" id="UP000887574"/>
    </source>
</evidence>
<accession>A0A915EF76</accession>
<dbReference type="AlphaFoldDB" id="A0A915EF76"/>
<proteinExistence type="predicted"/>
<feature type="compositionally biased region" description="Low complexity" evidence="1">
    <location>
        <begin position="208"/>
        <end position="221"/>
    </location>
</feature>
<feature type="region of interest" description="Disordered" evidence="1">
    <location>
        <begin position="267"/>
        <end position="331"/>
    </location>
</feature>
<organism evidence="2 3">
    <name type="scientific">Ditylenchus dipsaci</name>
    <dbReference type="NCBI Taxonomy" id="166011"/>
    <lineage>
        <taxon>Eukaryota</taxon>
        <taxon>Metazoa</taxon>
        <taxon>Ecdysozoa</taxon>
        <taxon>Nematoda</taxon>
        <taxon>Chromadorea</taxon>
        <taxon>Rhabditida</taxon>
        <taxon>Tylenchina</taxon>
        <taxon>Tylenchomorpha</taxon>
        <taxon>Sphaerularioidea</taxon>
        <taxon>Anguinidae</taxon>
        <taxon>Anguininae</taxon>
        <taxon>Ditylenchus</taxon>
    </lineage>
</organism>
<feature type="region of interest" description="Disordered" evidence="1">
    <location>
        <begin position="205"/>
        <end position="252"/>
    </location>
</feature>
<protein>
    <submittedName>
        <fullName evidence="3">Uncharacterized protein</fullName>
    </submittedName>
</protein>
<feature type="compositionally biased region" description="Polar residues" evidence="1">
    <location>
        <begin position="84"/>
        <end position="96"/>
    </location>
</feature>
<dbReference type="WBParaSite" id="jg4689">
    <property type="protein sequence ID" value="jg4689"/>
    <property type="gene ID" value="jg4689"/>
</dbReference>
<feature type="region of interest" description="Disordered" evidence="1">
    <location>
        <begin position="376"/>
        <end position="422"/>
    </location>
</feature>
<feature type="compositionally biased region" description="Acidic residues" evidence="1">
    <location>
        <begin position="153"/>
        <end position="162"/>
    </location>
</feature>
<feature type="region of interest" description="Disordered" evidence="1">
    <location>
        <begin position="110"/>
        <end position="163"/>
    </location>
</feature>
<feature type="compositionally biased region" description="Polar residues" evidence="1">
    <location>
        <begin position="114"/>
        <end position="127"/>
    </location>
</feature>
<keyword evidence="2" id="KW-1185">Reference proteome</keyword>
<evidence type="ECO:0000313" key="3">
    <source>
        <dbReference type="WBParaSite" id="jg4689"/>
    </source>
</evidence>
<reference evidence="3" key="1">
    <citation type="submission" date="2022-11" db="UniProtKB">
        <authorList>
            <consortium name="WormBaseParasite"/>
        </authorList>
    </citation>
    <scope>IDENTIFICATION</scope>
</reference>
<feature type="compositionally biased region" description="Low complexity" evidence="1">
    <location>
        <begin position="65"/>
        <end position="76"/>
    </location>
</feature>
<evidence type="ECO:0000256" key="1">
    <source>
        <dbReference type="SAM" id="MobiDB-lite"/>
    </source>
</evidence>
<name>A0A915EF76_9BILA</name>
<feature type="compositionally biased region" description="Polar residues" evidence="1">
    <location>
        <begin position="314"/>
        <end position="331"/>
    </location>
</feature>
<feature type="compositionally biased region" description="Low complexity" evidence="1">
    <location>
        <begin position="10"/>
        <end position="27"/>
    </location>
</feature>